<dbReference type="Proteomes" id="UP000748756">
    <property type="component" value="Unassembled WGS sequence"/>
</dbReference>
<protein>
    <submittedName>
        <fullName evidence="1">Uncharacterized protein</fullName>
    </submittedName>
</protein>
<dbReference type="OrthoDB" id="10346542at2759"/>
<evidence type="ECO:0000313" key="1">
    <source>
        <dbReference type="EMBL" id="KAF9147170.1"/>
    </source>
</evidence>
<reference evidence="1" key="1">
    <citation type="journal article" date="2020" name="Fungal Divers.">
        <title>Resolving the Mortierellaceae phylogeny through synthesis of multi-gene phylogenetics and phylogenomics.</title>
        <authorList>
            <person name="Vandepol N."/>
            <person name="Liber J."/>
            <person name="Desiro A."/>
            <person name="Na H."/>
            <person name="Kennedy M."/>
            <person name="Barry K."/>
            <person name="Grigoriev I.V."/>
            <person name="Miller A.N."/>
            <person name="O'Donnell K."/>
            <person name="Stajich J.E."/>
            <person name="Bonito G."/>
        </authorList>
    </citation>
    <scope>NUCLEOTIDE SEQUENCE</scope>
    <source>
        <strain evidence="1">NRRL 6426</strain>
    </source>
</reference>
<dbReference type="EMBL" id="JAAAUQ010000855">
    <property type="protein sequence ID" value="KAF9147170.1"/>
    <property type="molecule type" value="Genomic_DNA"/>
</dbReference>
<evidence type="ECO:0000313" key="2">
    <source>
        <dbReference type="Proteomes" id="UP000748756"/>
    </source>
</evidence>
<proteinExistence type="predicted"/>
<dbReference type="AlphaFoldDB" id="A0A9P5RVN7"/>
<sequence>MSAAIIAQLQGKRSVLVADSARVSARIATYEEQILKFEGMIQRSADPLFDPAEFQQVQGEIQTTLKNNQSPIINPSMVSAMSLVVNMATAAPSGPPAVIVEREEIRKQLNENSKEVLFMLKRSLVFDRNRLTDIQAQIAAIDARIG</sequence>
<gene>
    <name evidence="1" type="ORF">BG015_011233</name>
</gene>
<comment type="caution">
    <text evidence="1">The sequence shown here is derived from an EMBL/GenBank/DDBJ whole genome shotgun (WGS) entry which is preliminary data.</text>
</comment>
<name>A0A9P5RVN7_9FUNG</name>
<keyword evidence="2" id="KW-1185">Reference proteome</keyword>
<organism evidence="1 2">
    <name type="scientific">Linnemannia schmuckeri</name>
    <dbReference type="NCBI Taxonomy" id="64567"/>
    <lineage>
        <taxon>Eukaryota</taxon>
        <taxon>Fungi</taxon>
        <taxon>Fungi incertae sedis</taxon>
        <taxon>Mucoromycota</taxon>
        <taxon>Mortierellomycotina</taxon>
        <taxon>Mortierellomycetes</taxon>
        <taxon>Mortierellales</taxon>
        <taxon>Mortierellaceae</taxon>
        <taxon>Linnemannia</taxon>
    </lineage>
</organism>
<accession>A0A9P5RVN7</accession>